<keyword evidence="8 9" id="KW-0539">Nucleus</keyword>
<dbReference type="GO" id="GO:0000977">
    <property type="term" value="F:RNA polymerase II transcription regulatory region sequence-specific DNA binding"/>
    <property type="evidence" value="ECO:0007669"/>
    <property type="project" value="TreeGrafter"/>
</dbReference>
<dbReference type="GO" id="GO:0030182">
    <property type="term" value="P:neuron differentiation"/>
    <property type="evidence" value="ECO:0007669"/>
    <property type="project" value="TreeGrafter"/>
</dbReference>
<feature type="compositionally biased region" description="Polar residues" evidence="12">
    <location>
        <begin position="183"/>
        <end position="192"/>
    </location>
</feature>
<keyword evidence="3" id="KW-0677">Repeat</keyword>
<evidence type="ECO:0000256" key="2">
    <source>
        <dbReference type="ARBA" id="ARBA00022723"/>
    </source>
</evidence>
<evidence type="ECO:0000256" key="5">
    <source>
        <dbReference type="ARBA" id="ARBA00023038"/>
    </source>
</evidence>
<evidence type="ECO:0000256" key="9">
    <source>
        <dbReference type="PROSITE-ProRule" id="PRU00108"/>
    </source>
</evidence>
<keyword evidence="4 10" id="KW-0862">Zinc</keyword>
<evidence type="ECO:0000256" key="6">
    <source>
        <dbReference type="ARBA" id="ARBA00023125"/>
    </source>
</evidence>
<dbReference type="InterPro" id="IPR001781">
    <property type="entry name" value="Znf_LIM"/>
</dbReference>
<dbReference type="GO" id="GO:0005634">
    <property type="term" value="C:nucleus"/>
    <property type="evidence" value="ECO:0007669"/>
    <property type="project" value="UniProtKB-SubCell"/>
</dbReference>
<feature type="compositionally biased region" description="Polar residues" evidence="12">
    <location>
        <begin position="296"/>
        <end position="310"/>
    </location>
</feature>
<evidence type="ECO:0000259" key="14">
    <source>
        <dbReference type="PROSITE" id="PS50071"/>
    </source>
</evidence>
<evidence type="ECO:0000256" key="4">
    <source>
        <dbReference type="ARBA" id="ARBA00022833"/>
    </source>
</evidence>
<feature type="compositionally biased region" description="Polar residues" evidence="12">
    <location>
        <begin position="316"/>
        <end position="330"/>
    </location>
</feature>
<dbReference type="PROSITE" id="PS50071">
    <property type="entry name" value="HOMEOBOX_2"/>
    <property type="match status" value="1"/>
</dbReference>
<dbReference type="SMART" id="SM00389">
    <property type="entry name" value="HOX"/>
    <property type="match status" value="1"/>
</dbReference>
<dbReference type="FunFam" id="2.10.110.10:FF:000033">
    <property type="entry name" value="LIM/homeobox protein Lhx9 isoform X2"/>
    <property type="match status" value="1"/>
</dbReference>
<protein>
    <submittedName>
        <fullName evidence="15">LIM/homeobox protein Lhx9</fullName>
    </submittedName>
</protein>
<dbReference type="InterPro" id="IPR017970">
    <property type="entry name" value="Homeobox_CS"/>
</dbReference>
<evidence type="ECO:0000313" key="15">
    <source>
        <dbReference type="EMBL" id="KAJ6644576.1"/>
    </source>
</evidence>
<feature type="domain" description="LIM zinc-binding" evidence="13">
    <location>
        <begin position="97"/>
        <end position="159"/>
    </location>
</feature>
<dbReference type="CDD" id="cd09369">
    <property type="entry name" value="LIM1_Lhx2_Lhx9"/>
    <property type="match status" value="1"/>
</dbReference>
<evidence type="ECO:0000256" key="7">
    <source>
        <dbReference type="ARBA" id="ARBA00023155"/>
    </source>
</evidence>
<comment type="caution">
    <text evidence="15">The sequence shown here is derived from an EMBL/GenBank/DDBJ whole genome shotgun (WGS) entry which is preliminary data.</text>
</comment>
<reference evidence="15" key="1">
    <citation type="submission" date="2022-07" db="EMBL/GenBank/DDBJ databases">
        <authorList>
            <person name="Trinca V."/>
            <person name="Uliana J.V.C."/>
            <person name="Torres T.T."/>
            <person name="Ward R.J."/>
            <person name="Monesi N."/>
        </authorList>
    </citation>
    <scope>NUCLEOTIDE SEQUENCE</scope>
    <source>
        <strain evidence="15">HSMRA1968</strain>
        <tissue evidence="15">Whole embryos</tissue>
    </source>
</reference>
<dbReference type="PROSITE" id="PS00027">
    <property type="entry name" value="HOMEOBOX_1"/>
    <property type="match status" value="1"/>
</dbReference>
<dbReference type="SUPFAM" id="SSF57716">
    <property type="entry name" value="Glucocorticoid receptor-like (DNA-binding domain)"/>
    <property type="match status" value="2"/>
</dbReference>
<dbReference type="PROSITE" id="PS50023">
    <property type="entry name" value="LIM_DOMAIN_2"/>
    <property type="match status" value="2"/>
</dbReference>
<feature type="compositionally biased region" description="Polar residues" evidence="12">
    <location>
        <begin position="220"/>
        <end position="229"/>
    </location>
</feature>
<dbReference type="InterPro" id="IPR001356">
    <property type="entry name" value="HD"/>
</dbReference>
<feature type="region of interest" description="Disordered" evidence="12">
    <location>
        <begin position="292"/>
        <end position="330"/>
    </location>
</feature>
<evidence type="ECO:0000256" key="3">
    <source>
        <dbReference type="ARBA" id="ARBA00022737"/>
    </source>
</evidence>
<dbReference type="PANTHER" id="PTHR24208">
    <property type="entry name" value="LIM/HOMEOBOX PROTEIN LHX"/>
    <property type="match status" value="1"/>
</dbReference>
<dbReference type="AlphaFoldDB" id="A0A9Q0N7S5"/>
<keyword evidence="16" id="KW-1185">Reference proteome</keyword>
<comment type="subcellular location">
    <subcellularLocation>
        <location evidence="1 9 11">Nucleus</location>
    </subcellularLocation>
</comment>
<dbReference type="Pfam" id="PF00046">
    <property type="entry name" value="Homeodomain"/>
    <property type="match status" value="1"/>
</dbReference>
<dbReference type="CDD" id="cd00086">
    <property type="entry name" value="homeodomain"/>
    <property type="match status" value="1"/>
</dbReference>
<dbReference type="FunFam" id="1.10.10.60:FF:000027">
    <property type="entry name" value="LIM/homeobox protein Lhx9"/>
    <property type="match status" value="1"/>
</dbReference>
<dbReference type="InterPro" id="IPR009057">
    <property type="entry name" value="Homeodomain-like_sf"/>
</dbReference>
<sequence>MELHLMNTRKKARKKQTIDSDIITDRSTDTSTSDHKCGGCGTPIKDRFYLLAADRAWHGTCLRCCRCSQSLDEELSCFCKEGNIYCKDDYYRLFSSRRCGRCGTGLCSSELVMRARELVFHISCFSCILCGAQLSTGDTAAIRGGRVFCGEHYDTDILSESNSVQTFFPTSPQKGRPRKRKPTSQSDALDMTRSTLRIDIQHTDLPLSSLDLSYDGSQSPGSSNLSTQSRSKRMRTSFKHHQLRTMKSYFAINQNPDAKDLKQLAQKTGLSKRVLQVWFQNARAKWRRNVMRQDGPTGNNQITGNLTPITSGGPPSVQSSTSSNMESGMTPSHALEEMHHMTFAELY</sequence>
<feature type="DNA-binding region" description="Homeobox" evidence="9">
    <location>
        <begin position="231"/>
        <end position="290"/>
    </location>
</feature>
<dbReference type="SMART" id="SM00132">
    <property type="entry name" value="LIM"/>
    <property type="match status" value="2"/>
</dbReference>
<dbReference type="InterPro" id="IPR050453">
    <property type="entry name" value="LIM_Homeobox_TF"/>
</dbReference>
<dbReference type="GO" id="GO:0046872">
    <property type="term" value="F:metal ion binding"/>
    <property type="evidence" value="ECO:0007669"/>
    <property type="project" value="UniProtKB-KW"/>
</dbReference>
<accession>A0A9Q0N7S5</accession>
<feature type="domain" description="Homeobox" evidence="14">
    <location>
        <begin position="229"/>
        <end position="289"/>
    </location>
</feature>
<keyword evidence="5 10" id="KW-0440">LIM domain</keyword>
<evidence type="ECO:0000256" key="12">
    <source>
        <dbReference type="SAM" id="MobiDB-lite"/>
    </source>
</evidence>
<dbReference type="PROSITE" id="PS00478">
    <property type="entry name" value="LIM_DOMAIN_1"/>
    <property type="match status" value="2"/>
</dbReference>
<evidence type="ECO:0000256" key="10">
    <source>
        <dbReference type="PROSITE-ProRule" id="PRU00125"/>
    </source>
</evidence>
<dbReference type="Pfam" id="PF00412">
    <property type="entry name" value="LIM"/>
    <property type="match status" value="2"/>
</dbReference>
<keyword evidence="2 10" id="KW-0479">Metal-binding</keyword>
<feature type="region of interest" description="Disordered" evidence="12">
    <location>
        <begin position="165"/>
        <end position="192"/>
    </location>
</feature>
<feature type="region of interest" description="Disordered" evidence="12">
    <location>
        <begin position="211"/>
        <end position="236"/>
    </location>
</feature>
<evidence type="ECO:0000313" key="16">
    <source>
        <dbReference type="Proteomes" id="UP001151699"/>
    </source>
</evidence>
<dbReference type="Gene3D" id="2.10.110.10">
    <property type="entry name" value="Cysteine Rich Protein"/>
    <property type="match status" value="2"/>
</dbReference>
<dbReference type="SUPFAM" id="SSF46689">
    <property type="entry name" value="Homeodomain-like"/>
    <property type="match status" value="1"/>
</dbReference>
<evidence type="ECO:0000256" key="1">
    <source>
        <dbReference type="ARBA" id="ARBA00004123"/>
    </source>
</evidence>
<dbReference type="Gene3D" id="1.10.10.60">
    <property type="entry name" value="Homeodomain-like"/>
    <property type="match status" value="1"/>
</dbReference>
<evidence type="ECO:0000256" key="11">
    <source>
        <dbReference type="RuleBase" id="RU000682"/>
    </source>
</evidence>
<keyword evidence="6 9" id="KW-0238">DNA-binding</keyword>
<organism evidence="15 16">
    <name type="scientific">Pseudolycoriella hygida</name>
    <dbReference type="NCBI Taxonomy" id="35572"/>
    <lineage>
        <taxon>Eukaryota</taxon>
        <taxon>Metazoa</taxon>
        <taxon>Ecdysozoa</taxon>
        <taxon>Arthropoda</taxon>
        <taxon>Hexapoda</taxon>
        <taxon>Insecta</taxon>
        <taxon>Pterygota</taxon>
        <taxon>Neoptera</taxon>
        <taxon>Endopterygota</taxon>
        <taxon>Diptera</taxon>
        <taxon>Nematocera</taxon>
        <taxon>Sciaroidea</taxon>
        <taxon>Sciaridae</taxon>
        <taxon>Pseudolycoriella</taxon>
    </lineage>
</organism>
<proteinExistence type="predicted"/>
<feature type="domain" description="LIM zinc-binding" evidence="13">
    <location>
        <begin position="35"/>
        <end position="96"/>
    </location>
</feature>
<dbReference type="EMBL" id="WJQU01000002">
    <property type="protein sequence ID" value="KAJ6644576.1"/>
    <property type="molecule type" value="Genomic_DNA"/>
</dbReference>
<evidence type="ECO:0000259" key="13">
    <source>
        <dbReference type="PROSITE" id="PS50023"/>
    </source>
</evidence>
<dbReference type="PANTHER" id="PTHR24208:SF168">
    <property type="entry name" value="PROTEIN APTEROUS"/>
    <property type="match status" value="1"/>
</dbReference>
<gene>
    <name evidence="15" type="primary">lhx9</name>
    <name evidence="15" type="ORF">Bhyg_09545</name>
</gene>
<keyword evidence="7 9" id="KW-0371">Homeobox</keyword>
<dbReference type="Proteomes" id="UP001151699">
    <property type="component" value="Chromosome B"/>
</dbReference>
<dbReference type="GO" id="GO:0000981">
    <property type="term" value="F:DNA-binding transcription factor activity, RNA polymerase II-specific"/>
    <property type="evidence" value="ECO:0007669"/>
    <property type="project" value="InterPro"/>
</dbReference>
<name>A0A9Q0N7S5_9DIPT</name>
<dbReference type="OrthoDB" id="9990008at2759"/>
<evidence type="ECO:0000256" key="8">
    <source>
        <dbReference type="ARBA" id="ARBA00023242"/>
    </source>
</evidence>